<evidence type="ECO:0008006" key="6">
    <source>
        <dbReference type="Google" id="ProtNLM"/>
    </source>
</evidence>
<comment type="caution">
    <text evidence="4">The sequence shown here is derived from an EMBL/GenBank/DDBJ whole genome shotgun (WGS) entry which is preliminary data.</text>
</comment>
<reference evidence="4" key="1">
    <citation type="journal article" date="2021" name="Nat. Commun.">
        <title>Genetic determinants of endophytism in the Arabidopsis root mycobiome.</title>
        <authorList>
            <person name="Mesny F."/>
            <person name="Miyauchi S."/>
            <person name="Thiergart T."/>
            <person name="Pickel B."/>
            <person name="Atanasova L."/>
            <person name="Karlsson M."/>
            <person name="Huettel B."/>
            <person name="Barry K.W."/>
            <person name="Haridas S."/>
            <person name="Chen C."/>
            <person name="Bauer D."/>
            <person name="Andreopoulos W."/>
            <person name="Pangilinan J."/>
            <person name="LaButti K."/>
            <person name="Riley R."/>
            <person name="Lipzen A."/>
            <person name="Clum A."/>
            <person name="Drula E."/>
            <person name="Henrissat B."/>
            <person name="Kohler A."/>
            <person name="Grigoriev I.V."/>
            <person name="Martin F.M."/>
            <person name="Hacquard S."/>
        </authorList>
    </citation>
    <scope>NUCLEOTIDE SEQUENCE</scope>
    <source>
        <strain evidence="4">MPI-CAGE-AT-0021</strain>
    </source>
</reference>
<evidence type="ECO:0000256" key="1">
    <source>
        <dbReference type="SAM" id="MobiDB-lite"/>
    </source>
</evidence>
<feature type="compositionally biased region" description="Polar residues" evidence="1">
    <location>
        <begin position="30"/>
        <end position="43"/>
    </location>
</feature>
<dbReference type="PANTHER" id="PTHR12289">
    <property type="entry name" value="METAXIN RELATED"/>
    <property type="match status" value="1"/>
</dbReference>
<gene>
    <name evidence="4" type="ORF">B0J13DRAFT_551383</name>
</gene>
<dbReference type="AlphaFoldDB" id="A0A9P9J4B4"/>
<name>A0A9P9J4B4_9HYPO</name>
<dbReference type="InterPro" id="IPR033468">
    <property type="entry name" value="Metaxin_GST"/>
</dbReference>
<feature type="domain" description="Thioredoxin-like fold" evidence="3">
    <location>
        <begin position="166"/>
        <end position="264"/>
    </location>
</feature>
<feature type="domain" description="Metaxin glutathione S-transferase" evidence="2">
    <location>
        <begin position="314"/>
        <end position="379"/>
    </location>
</feature>
<dbReference type="InterPro" id="IPR012336">
    <property type="entry name" value="Thioredoxin-like_fold"/>
</dbReference>
<dbReference type="Proteomes" id="UP000717696">
    <property type="component" value="Unassembled WGS sequence"/>
</dbReference>
<dbReference type="Pfam" id="PF17171">
    <property type="entry name" value="GST_C_6"/>
    <property type="match status" value="1"/>
</dbReference>
<dbReference type="GO" id="GO:0001401">
    <property type="term" value="C:SAM complex"/>
    <property type="evidence" value="ECO:0007669"/>
    <property type="project" value="TreeGrafter"/>
</dbReference>
<keyword evidence="5" id="KW-1185">Reference proteome</keyword>
<protein>
    <recommendedName>
        <fullName evidence="6">Mitochondrial outer membrane protein</fullName>
    </recommendedName>
</protein>
<dbReference type="OrthoDB" id="198787at2759"/>
<evidence type="ECO:0000259" key="3">
    <source>
        <dbReference type="Pfam" id="PF17172"/>
    </source>
</evidence>
<organism evidence="4 5">
    <name type="scientific">Dactylonectria estremocensis</name>
    <dbReference type="NCBI Taxonomy" id="1079267"/>
    <lineage>
        <taxon>Eukaryota</taxon>
        <taxon>Fungi</taxon>
        <taxon>Dikarya</taxon>
        <taxon>Ascomycota</taxon>
        <taxon>Pezizomycotina</taxon>
        <taxon>Sordariomycetes</taxon>
        <taxon>Hypocreomycetidae</taxon>
        <taxon>Hypocreales</taxon>
        <taxon>Nectriaceae</taxon>
        <taxon>Dactylonectria</taxon>
    </lineage>
</organism>
<dbReference type="Pfam" id="PF17172">
    <property type="entry name" value="GST_N_4"/>
    <property type="match status" value="1"/>
</dbReference>
<proteinExistence type="predicted"/>
<dbReference type="InterPro" id="IPR050931">
    <property type="entry name" value="Mito_Protein_Transport_Metaxin"/>
</dbReference>
<evidence type="ECO:0000259" key="2">
    <source>
        <dbReference type="Pfam" id="PF17171"/>
    </source>
</evidence>
<dbReference type="EMBL" id="JAGMUU010000007">
    <property type="protein sequence ID" value="KAH7149389.1"/>
    <property type="molecule type" value="Genomic_DNA"/>
</dbReference>
<dbReference type="CDD" id="cd03078">
    <property type="entry name" value="GST_N_Metaxin1_like"/>
    <property type="match status" value="1"/>
</dbReference>
<feature type="region of interest" description="Disordered" evidence="1">
    <location>
        <begin position="62"/>
        <end position="81"/>
    </location>
</feature>
<feature type="region of interest" description="Disordered" evidence="1">
    <location>
        <begin position="1"/>
        <end position="43"/>
    </location>
</feature>
<sequence length="389" mass="41997">MSRVDGMVFARLQVRTPSPKAPGFGRHSGPRSTPHGSFSNASSPSSVGIAFGIGICITSHPPPARLTARRHPPPSSRELPKATGSLFSVLVVPSLSMAAAAPPAASRRGWFAVPAPVRGLFDIFPLRVYGPEALPLRSPAASRARPTLYVFIADDDAPHGLPSFNPSCLKWQTLLRIAGVDVDIVPSNNHASPSGALPFLLPPSLASSRPSVPLTGEKIHKYALEHTSRELPDISSPRLEAYQALLTQNIRPAWLHALYLIPANVPLLTSLYLPTSILLRAPIHHTLHAAATSEILKTTRSAHISPPQLYADAAAALRSLSAILADDEWFFGSFGPGLFDADVFAYTYLMLDDALAWQDSSLAGCLDGLHNLRRHRQRLYDHCWGQTAK</sequence>
<dbReference type="GO" id="GO:0007005">
    <property type="term" value="P:mitochondrion organization"/>
    <property type="evidence" value="ECO:0007669"/>
    <property type="project" value="TreeGrafter"/>
</dbReference>
<evidence type="ECO:0000313" key="4">
    <source>
        <dbReference type="EMBL" id="KAH7149389.1"/>
    </source>
</evidence>
<dbReference type="PANTHER" id="PTHR12289:SF44">
    <property type="entry name" value="OUTER MEMBRANE PROTEIN (SAM35), PUTATIVE (AFU_ORTHOLOGUE AFUA_1G13180)-RELATED"/>
    <property type="match status" value="1"/>
</dbReference>
<evidence type="ECO:0000313" key="5">
    <source>
        <dbReference type="Proteomes" id="UP000717696"/>
    </source>
</evidence>
<accession>A0A9P9J4B4</accession>